<dbReference type="SUPFAM" id="SSF141371">
    <property type="entry name" value="PilZ domain-like"/>
    <property type="match status" value="1"/>
</dbReference>
<feature type="domain" description="PilZ" evidence="1">
    <location>
        <begin position="4"/>
        <end position="98"/>
    </location>
</feature>
<name>A0A7T0G485_9BACT</name>
<accession>A0A7T0G485</accession>
<dbReference type="AlphaFoldDB" id="A0A7T0G485"/>
<evidence type="ECO:0000313" key="3">
    <source>
        <dbReference type="Proteomes" id="UP000594464"/>
    </source>
</evidence>
<dbReference type="KEGG" id="nva:G3M78_12755"/>
<sequence length="122" mass="14072">MEGREFTRVPIHVEVQLECEAGSIKSTQTKDLSMKGVLVESDQQWPLHQECDVSLVLHGAEPIYVKFRGRVERILDSGMAIEFFEMGLESYEHLQQLLRYNAQNSDQIDKEINQHVGLKKKD</sequence>
<dbReference type="Gene3D" id="2.40.10.220">
    <property type="entry name" value="predicted glycosyltransferase like domains"/>
    <property type="match status" value="1"/>
</dbReference>
<proteinExistence type="predicted"/>
<evidence type="ECO:0000313" key="2">
    <source>
        <dbReference type="EMBL" id="QPJ66215.1"/>
    </source>
</evidence>
<dbReference type="GO" id="GO:0035438">
    <property type="term" value="F:cyclic-di-GMP binding"/>
    <property type="evidence" value="ECO:0007669"/>
    <property type="project" value="InterPro"/>
</dbReference>
<reference evidence="3" key="1">
    <citation type="submission" date="2020-02" db="EMBL/GenBank/DDBJ databases">
        <title>Genomic and physiological characterization of two novel Nitrospinaceae genera.</title>
        <authorList>
            <person name="Mueller A.J."/>
            <person name="Jung M.-Y."/>
            <person name="Strachan C.R."/>
            <person name="Herbold C.W."/>
            <person name="Kirkegaard R.H."/>
            <person name="Daims H."/>
        </authorList>
    </citation>
    <scope>NUCLEOTIDE SEQUENCE [LARGE SCALE GENOMIC DNA]</scope>
</reference>
<dbReference type="Pfam" id="PF07238">
    <property type="entry name" value="PilZ"/>
    <property type="match status" value="1"/>
</dbReference>
<organism evidence="2 3">
    <name type="scientific">Candidatus Nitrohelix vancouverensis</name>
    <dbReference type="NCBI Taxonomy" id="2705534"/>
    <lineage>
        <taxon>Bacteria</taxon>
        <taxon>Pseudomonadati</taxon>
        <taxon>Nitrospinota/Tectimicrobiota group</taxon>
        <taxon>Nitrospinota</taxon>
        <taxon>Nitrospinia</taxon>
        <taxon>Nitrospinales</taxon>
        <taxon>Nitrospinaceae</taxon>
        <taxon>Candidatus Nitrohelix</taxon>
    </lineage>
</organism>
<protein>
    <submittedName>
        <fullName evidence="2">PilZ domain-containing protein</fullName>
    </submittedName>
</protein>
<dbReference type="Proteomes" id="UP000594464">
    <property type="component" value="Chromosome"/>
</dbReference>
<dbReference type="InterPro" id="IPR009875">
    <property type="entry name" value="PilZ_domain"/>
</dbReference>
<gene>
    <name evidence="2" type="ORF">G3M78_12755</name>
</gene>
<evidence type="ECO:0000259" key="1">
    <source>
        <dbReference type="Pfam" id="PF07238"/>
    </source>
</evidence>
<dbReference type="EMBL" id="CP048620">
    <property type="protein sequence ID" value="QPJ66215.1"/>
    <property type="molecule type" value="Genomic_DNA"/>
</dbReference>